<dbReference type="PROSITE" id="PS00845">
    <property type="entry name" value="CAP_GLY_1"/>
    <property type="match status" value="1"/>
</dbReference>
<dbReference type="InterPro" id="IPR000938">
    <property type="entry name" value="CAP-Gly_domain"/>
</dbReference>
<dbReference type="EMBL" id="SGPL01000208">
    <property type="protein sequence ID" value="THH15481.1"/>
    <property type="molecule type" value="Genomic_DNA"/>
</dbReference>
<name>A0A4S4LUX2_9AGAM</name>
<keyword evidence="1" id="KW-0175">Coiled coil</keyword>
<keyword evidence="5" id="KW-1185">Reference proteome</keyword>
<dbReference type="Gene3D" id="2.30.30.190">
    <property type="entry name" value="CAP Gly-rich-like domain"/>
    <property type="match status" value="1"/>
</dbReference>
<dbReference type="PANTHER" id="PTHR34491">
    <property type="entry name" value="A-TYPE INCLUSION PROTEIN, PUTATIVE-RELATED"/>
    <property type="match status" value="1"/>
</dbReference>
<dbReference type="SUPFAM" id="SSF74924">
    <property type="entry name" value="Cap-Gly domain"/>
    <property type="match status" value="1"/>
</dbReference>
<dbReference type="InterPro" id="IPR036859">
    <property type="entry name" value="CAP-Gly_dom_sf"/>
</dbReference>
<feature type="compositionally biased region" description="Low complexity" evidence="2">
    <location>
        <begin position="345"/>
        <end position="359"/>
    </location>
</feature>
<evidence type="ECO:0000259" key="3">
    <source>
        <dbReference type="PROSITE" id="PS50245"/>
    </source>
</evidence>
<evidence type="ECO:0000256" key="1">
    <source>
        <dbReference type="SAM" id="Coils"/>
    </source>
</evidence>
<feature type="compositionally biased region" description="Polar residues" evidence="2">
    <location>
        <begin position="120"/>
        <end position="132"/>
    </location>
</feature>
<feature type="compositionally biased region" description="Low complexity" evidence="2">
    <location>
        <begin position="407"/>
        <end position="417"/>
    </location>
</feature>
<feature type="region of interest" description="Disordered" evidence="2">
    <location>
        <begin position="249"/>
        <end position="434"/>
    </location>
</feature>
<dbReference type="Gene3D" id="1.10.287.1490">
    <property type="match status" value="1"/>
</dbReference>
<reference evidence="4 5" key="1">
    <citation type="submission" date="2019-02" db="EMBL/GenBank/DDBJ databases">
        <title>Genome sequencing of the rare red list fungi Bondarzewia mesenterica.</title>
        <authorList>
            <person name="Buettner E."/>
            <person name="Kellner H."/>
        </authorList>
    </citation>
    <scope>NUCLEOTIDE SEQUENCE [LARGE SCALE GENOMIC DNA]</scope>
    <source>
        <strain evidence="4 5">DSM 108281</strain>
    </source>
</reference>
<organism evidence="4 5">
    <name type="scientific">Bondarzewia mesenterica</name>
    <dbReference type="NCBI Taxonomy" id="1095465"/>
    <lineage>
        <taxon>Eukaryota</taxon>
        <taxon>Fungi</taxon>
        <taxon>Dikarya</taxon>
        <taxon>Basidiomycota</taxon>
        <taxon>Agaricomycotina</taxon>
        <taxon>Agaricomycetes</taxon>
        <taxon>Russulales</taxon>
        <taxon>Bondarzewiaceae</taxon>
        <taxon>Bondarzewia</taxon>
    </lineage>
</organism>
<protein>
    <recommendedName>
        <fullName evidence="3">CAP-Gly domain-containing protein</fullName>
    </recommendedName>
</protein>
<dbReference type="AlphaFoldDB" id="A0A4S4LUX2"/>
<dbReference type="OrthoDB" id="2130750at2759"/>
<dbReference type="Pfam" id="PF01302">
    <property type="entry name" value="CAP_GLY"/>
    <property type="match status" value="1"/>
</dbReference>
<dbReference type="PANTHER" id="PTHR34491:SF156">
    <property type="entry name" value="KINESIN MOTOR DOMAIN-CONTAINING PROTEIN"/>
    <property type="match status" value="1"/>
</dbReference>
<dbReference type="Proteomes" id="UP000310158">
    <property type="component" value="Unassembled WGS sequence"/>
</dbReference>
<feature type="coiled-coil region" evidence="1">
    <location>
        <begin position="520"/>
        <end position="1095"/>
    </location>
</feature>
<feature type="region of interest" description="Disordered" evidence="2">
    <location>
        <begin position="63"/>
        <end position="134"/>
    </location>
</feature>
<evidence type="ECO:0000256" key="2">
    <source>
        <dbReference type="SAM" id="MobiDB-lite"/>
    </source>
</evidence>
<comment type="caution">
    <text evidence="4">The sequence shown here is derived from an EMBL/GenBank/DDBJ whole genome shotgun (WGS) entry which is preliminary data.</text>
</comment>
<feature type="compositionally biased region" description="Low complexity" evidence="2">
    <location>
        <begin position="76"/>
        <end position="108"/>
    </location>
</feature>
<feature type="compositionally biased region" description="Low complexity" evidence="2">
    <location>
        <begin position="23"/>
        <end position="36"/>
    </location>
</feature>
<dbReference type="SMART" id="SM01052">
    <property type="entry name" value="CAP_GLY"/>
    <property type="match status" value="1"/>
</dbReference>
<dbReference type="Gene3D" id="4.10.60.10">
    <property type="entry name" value="Zinc finger, CCHC-type"/>
    <property type="match status" value="1"/>
</dbReference>
<sequence length="1183" mass="127964">MSTTPGKIRPSGIPMQGKTSGIPTPGRLRSTSSSTLLPAGALDGDIMTLAFADAVRANDPALYRPNRASDAGNALQSSQSSYHPPQSGRRSVAGRPPSVASSSSAAGSTPFKYSAKRTKTPTTRPASRQSDTFIKGPLQSDRSFEVGDNVRIESLGFEGTLRYLGEIDGKAGEWAGVELSGGFVGKGKNDGSVNGKPYFVCPPKCGVFVAASKLSAPTVGPGAISRPSSVASSRSGRITPYFSDRITPSFSGSGRVTKNGRVTPSLSTGKVTPAVTPSARPRTKTPVTSKPRRSISPAHGLGKLTPGSRASRYVGVTAKQLNSRGTGSVTPGSPTRFTGRSSPQTALLSANALSSSTTTPRPGLGQRIVGLGIGTPSGTPTKSRPSLMTPRGRIPSSVAMPPPPSPAGHSSSSRSVSLNDYPEAASPNLDSFTASDLESNGRAIHDQVAQLLSGRAPSVTARTTLHSPSFSHEMSPPQSDVMETIRSLQAKQDALHVENGNLKSLVDSLKSGELAAAQRAQELQADRDRTIARAAELESAVKTAERSLDERTAQVEGLERAVANATTDVEKAKNDGEARLRDLQSRLDDKEALVKDLKEAIEVKEDEESETNAVLKAKNSEIALLEARVQKAYSELEEERRELGGQVDELRQAGQETIALYEERLSAAEGKRYELEDAVSSLQEQLRSQARPPVAWLCGADHVSKVASLEDMLEDARAAAEKEEIVVREKMKRYKEKDEALRKQVEEGEEELDRVLKSESGARSRVEEIEEAFREGTVALENARAEIEGLRSEITNLESLTSDPSTADSSERLVDIVRKATSDRARSAEEIAQLKATVEELRLAREDLLRQLNESGSGSLGIESSSELGQVVERLTVEKADLEQELHDQTNAVTELREHLEKQAAEAESIRKRAQRDLPVHEALHDAVATPTRSPSRHDSNALRGEIAGLKLIIQELQKENVTAAQQNKLLESENKLLLSETDQLREEMRTLENSVEQSLLREEQALGLDSPSTSDDIATLKKALKDLKVKHEMDIEQLRKKQAEAEMKSARTIHDLNKEVSELESLIESKIYREDELEQEVERLKDKLSKSHKKSSTRAVEVVRESTDSETTMSEDASYGSHVDVCEICEQPGHDIFTCDVLKGNAAPPSRPQSSTNSLLFCEDCEGYGHVAADCPHSMDVF</sequence>
<evidence type="ECO:0000313" key="4">
    <source>
        <dbReference type="EMBL" id="THH15481.1"/>
    </source>
</evidence>
<proteinExistence type="predicted"/>
<feature type="domain" description="CAP-Gly" evidence="3">
    <location>
        <begin position="165"/>
        <end position="210"/>
    </location>
</feature>
<evidence type="ECO:0000313" key="5">
    <source>
        <dbReference type="Proteomes" id="UP000310158"/>
    </source>
</evidence>
<feature type="compositionally biased region" description="Polar residues" evidence="2">
    <location>
        <begin position="376"/>
        <end position="386"/>
    </location>
</feature>
<gene>
    <name evidence="4" type="ORF">EW146_g5003</name>
</gene>
<feature type="compositionally biased region" description="Polar residues" evidence="2">
    <location>
        <begin position="319"/>
        <end position="344"/>
    </location>
</feature>
<feature type="region of interest" description="Disordered" evidence="2">
    <location>
        <begin position="1"/>
        <end position="36"/>
    </location>
</feature>
<dbReference type="PROSITE" id="PS50245">
    <property type="entry name" value="CAP_GLY_2"/>
    <property type="match status" value="1"/>
</dbReference>
<feature type="compositionally biased region" description="Polar residues" evidence="2">
    <location>
        <begin position="249"/>
        <end position="270"/>
    </location>
</feature>
<accession>A0A4S4LUX2</accession>